<keyword evidence="1" id="KW-0812">Transmembrane</keyword>
<proteinExistence type="predicted"/>
<keyword evidence="1" id="KW-0472">Membrane</keyword>
<name>A0A923L133_9FIRM</name>
<gene>
    <name evidence="2" type="ORF">H8S23_07325</name>
</gene>
<dbReference type="EMBL" id="JACONZ010000002">
    <property type="protein sequence ID" value="MBC5581317.1"/>
    <property type="molecule type" value="Genomic_DNA"/>
</dbReference>
<organism evidence="2 3">
    <name type="scientific">Anaerofilum hominis</name>
    <dbReference type="NCBI Taxonomy" id="2763016"/>
    <lineage>
        <taxon>Bacteria</taxon>
        <taxon>Bacillati</taxon>
        <taxon>Bacillota</taxon>
        <taxon>Clostridia</taxon>
        <taxon>Eubacteriales</taxon>
        <taxon>Oscillospiraceae</taxon>
        <taxon>Anaerofilum</taxon>
    </lineage>
</organism>
<evidence type="ECO:0000313" key="3">
    <source>
        <dbReference type="Proteomes" id="UP000659630"/>
    </source>
</evidence>
<protein>
    <recommendedName>
        <fullName evidence="4">PH domain-containing protein</fullName>
    </recommendedName>
</protein>
<evidence type="ECO:0000256" key="1">
    <source>
        <dbReference type="SAM" id="Phobius"/>
    </source>
</evidence>
<comment type="caution">
    <text evidence="2">The sequence shown here is derived from an EMBL/GenBank/DDBJ whole genome shotgun (WGS) entry which is preliminary data.</text>
</comment>
<feature type="transmembrane region" description="Helical" evidence="1">
    <location>
        <begin position="44"/>
        <end position="71"/>
    </location>
</feature>
<dbReference type="AlphaFoldDB" id="A0A923L133"/>
<dbReference type="RefSeq" id="WP_186887676.1">
    <property type="nucleotide sequence ID" value="NZ_JACONZ010000002.1"/>
</dbReference>
<keyword evidence="3" id="KW-1185">Reference proteome</keyword>
<sequence>MLEEFEDYQREEQQRGVLEAELAPGETLIWQGAPRGRIRVRGTWLVRLCGIIWLACWLSAALPLLAAVVFLGELMGLVFLLFTLPWGALGLWMAYLNPARQRTRIESSVYAVTDQRAMIVTTRPDRVVRSLPLGAVRALKKRMGGDGRGELYFDAPRASYDGPRRRELFVFYGIDADAAQSAVQQQMAELRKEGDGNGA</sequence>
<evidence type="ECO:0000313" key="2">
    <source>
        <dbReference type="EMBL" id="MBC5581317.1"/>
    </source>
</evidence>
<keyword evidence="1" id="KW-1133">Transmembrane helix</keyword>
<reference evidence="2" key="1">
    <citation type="submission" date="2020-08" db="EMBL/GenBank/DDBJ databases">
        <title>Genome public.</title>
        <authorList>
            <person name="Liu C."/>
            <person name="Sun Q."/>
        </authorList>
    </citation>
    <scope>NUCLEOTIDE SEQUENCE</scope>
    <source>
        <strain evidence="2">BX8</strain>
    </source>
</reference>
<feature type="transmembrane region" description="Helical" evidence="1">
    <location>
        <begin position="77"/>
        <end position="96"/>
    </location>
</feature>
<evidence type="ECO:0008006" key="4">
    <source>
        <dbReference type="Google" id="ProtNLM"/>
    </source>
</evidence>
<accession>A0A923L133</accession>
<dbReference type="Proteomes" id="UP000659630">
    <property type="component" value="Unassembled WGS sequence"/>
</dbReference>